<sequence length="1016" mass="112208">MSPQPQVSISSSPALSSTSIQTTRQRLERQLAEHESRFKEPNSRIKKKLLANQINQLKERLQELDNAGTTEEDAISGSLRISRNHPSSLHPGSSTITNTESSSSSLLPLPPPLTGSTTPTKRRAKVPDMDRRKPDIEFATEIGQGLLLEVRKMQALLQQKEEQLSQIQIQKAEMERAAENLAKQLRQREEAEEHLKEETWNLELSKQELTSTVTDLQQDLSRITSDHACAVKQVNDLRQDIERMQDKEEKLNGMMEDMKTRHQHDMSTIRRQYASVQREKLDQQKQIDALTSELAIARAQSRITKRRHQDTSTLTTDETDSVSPDTSGNEKDAYRNSPNTSPPSSPKQTPTRNQALELDTLKASLAHAHRMVSNLRSNLHREKMEKFELRKLLSESQETIEHLQNDPASWIDQPSSRTTQRKTRRRKASGHKVTRPTLGAGLLSGKSDVDEGGKESEWSEEESPMSPEPLSLDPAFQVQTLADQLSAATTTAPMEITRTDVAIQTAGEYQDMGVQTDKPRWQSASMSAISEYPRIGNSIYTQTMPSSYTDHVVTCMQCGGTTVSSSHSSTMTSFVSNACASSNIQASGVVQPLKNLSNATTPFLSDNTSASSNIQASDIVDQSNATATTAQEPKTLAQSEADAMVAAALAPYKSLQPNQKAQAPLLTTTNTTGLINQQQHPVEDTDEEESDDDTTSSVRVVNNNNNNNPPSILLSKATASRSTSQKSHLSQSVSNNSNNSHGVVYVKPQTTVATCYLNNASSGHQRRASDTASISTFAESKLSLAPYNSHNLSLQQPDTMNASISSSVTDDDGNNTIALITQTMIGDWMWKYTRKAVGNGISERRHKRFFWIHPYTRTLYWSAHAPGMDGREVRAKSAFIEGIATIPDHSPGPKVSLLIQTAGRQLRITAEDTARHQVWFESLSYLLARSSSSSTPEEIHRVPSHSTNSSLLKKASFPRLRPSKSVSSFVGSSSLHRGGGASTLGDLDDDDDDEELEDVRMCCNGKHHVSKLHRSK</sequence>
<name>A0A077WQT1_9FUNG</name>
<evidence type="ECO:0000259" key="3">
    <source>
        <dbReference type="Pfam" id="PF12814"/>
    </source>
</evidence>
<feature type="compositionally biased region" description="Polar residues" evidence="2">
    <location>
        <begin position="79"/>
        <end position="92"/>
    </location>
</feature>
<evidence type="ECO:0000313" key="4">
    <source>
        <dbReference type="EMBL" id="CDS09037.1"/>
    </source>
</evidence>
<dbReference type="InterPro" id="IPR024774">
    <property type="entry name" value="PH_dom-Mcp5-type"/>
</dbReference>
<dbReference type="GO" id="GO:0005543">
    <property type="term" value="F:phospholipid binding"/>
    <property type="evidence" value="ECO:0007669"/>
    <property type="project" value="InterPro"/>
</dbReference>
<feature type="domain" description="Pleckstrin homology" evidence="3">
    <location>
        <begin position="816"/>
        <end position="928"/>
    </location>
</feature>
<dbReference type="SUPFAM" id="SSF50729">
    <property type="entry name" value="PH domain-like"/>
    <property type="match status" value="1"/>
</dbReference>
<dbReference type="GO" id="GO:0005938">
    <property type="term" value="C:cell cortex"/>
    <property type="evidence" value="ECO:0007669"/>
    <property type="project" value="InterPro"/>
</dbReference>
<dbReference type="AlphaFoldDB" id="A0A077WQT1"/>
<feature type="compositionally biased region" description="Acidic residues" evidence="2">
    <location>
        <begin position="684"/>
        <end position="694"/>
    </location>
</feature>
<feature type="region of interest" description="Disordered" evidence="2">
    <location>
        <begin position="301"/>
        <end position="351"/>
    </location>
</feature>
<protein>
    <recommendedName>
        <fullName evidence="3">Pleckstrin homology domain-containing protein</fullName>
    </recommendedName>
</protein>
<feature type="compositionally biased region" description="Basic and acidic residues" evidence="2">
    <location>
        <begin position="447"/>
        <end position="457"/>
    </location>
</feature>
<feature type="region of interest" description="Disordered" evidence="2">
    <location>
        <begin position="1"/>
        <end position="44"/>
    </location>
</feature>
<evidence type="ECO:0000256" key="2">
    <source>
        <dbReference type="SAM" id="MobiDB-lite"/>
    </source>
</evidence>
<proteinExistence type="predicted"/>
<feature type="compositionally biased region" description="Low complexity" evidence="2">
    <location>
        <begin position="1"/>
        <end position="19"/>
    </location>
</feature>
<feature type="compositionally biased region" description="Polar residues" evidence="2">
    <location>
        <begin position="717"/>
        <end position="731"/>
    </location>
</feature>
<feature type="compositionally biased region" description="Low complexity" evidence="2">
    <location>
        <begin position="732"/>
        <end position="741"/>
    </location>
</feature>
<dbReference type="GO" id="GO:0005739">
    <property type="term" value="C:mitochondrion"/>
    <property type="evidence" value="ECO:0007669"/>
    <property type="project" value="TreeGrafter"/>
</dbReference>
<dbReference type="OrthoDB" id="2149224at2759"/>
<evidence type="ECO:0000256" key="1">
    <source>
        <dbReference type="SAM" id="Coils"/>
    </source>
</evidence>
<dbReference type="Pfam" id="PF12814">
    <property type="entry name" value="Mcp5_PH"/>
    <property type="match status" value="1"/>
</dbReference>
<dbReference type="PANTHER" id="PTHR28190">
    <property type="entry name" value="NUCLEAR MIGRATION PROTEIN NUM1"/>
    <property type="match status" value="1"/>
</dbReference>
<keyword evidence="1" id="KW-0175">Coiled coil</keyword>
<dbReference type="InterPro" id="IPR053005">
    <property type="entry name" value="Nuclear_Pos-Cytoskel_Interact"/>
</dbReference>
<feature type="compositionally biased region" description="Basic residues" evidence="2">
    <location>
        <begin position="419"/>
        <end position="434"/>
    </location>
</feature>
<accession>A0A077WQT1</accession>
<feature type="region of interest" description="Disordered" evidence="2">
    <location>
        <begin position="404"/>
        <end position="470"/>
    </location>
</feature>
<dbReference type="Gene3D" id="1.20.5.1160">
    <property type="entry name" value="Vasodilator-stimulated phosphoprotein"/>
    <property type="match status" value="1"/>
</dbReference>
<dbReference type="GO" id="GO:0032065">
    <property type="term" value="P:maintenance of protein location in cell cortex"/>
    <property type="evidence" value="ECO:0007669"/>
    <property type="project" value="InterPro"/>
</dbReference>
<feature type="compositionally biased region" description="Basic and acidic residues" evidence="2">
    <location>
        <begin position="25"/>
        <end position="43"/>
    </location>
</feature>
<dbReference type="EMBL" id="LK023329">
    <property type="protein sequence ID" value="CDS09037.1"/>
    <property type="molecule type" value="Genomic_DNA"/>
</dbReference>
<reference evidence="4" key="1">
    <citation type="journal article" date="2014" name="Genome Announc.">
        <title>De novo whole-genome sequence and genome annotation of Lichtheimia ramosa.</title>
        <authorList>
            <person name="Linde J."/>
            <person name="Schwartze V."/>
            <person name="Binder U."/>
            <person name="Lass-Florl C."/>
            <person name="Voigt K."/>
            <person name="Horn F."/>
        </authorList>
    </citation>
    <scope>NUCLEOTIDE SEQUENCE</scope>
    <source>
        <strain evidence="4">JMRC FSU:6197</strain>
    </source>
</reference>
<feature type="compositionally biased region" description="Low complexity" evidence="2">
    <location>
        <begin position="93"/>
        <end position="107"/>
    </location>
</feature>
<dbReference type="PANTHER" id="PTHR28190:SF1">
    <property type="entry name" value="NUCLEAR MIGRATION PROTEIN NUM1"/>
    <property type="match status" value="1"/>
</dbReference>
<feature type="region of interest" description="Disordered" evidence="2">
    <location>
        <begin position="934"/>
        <end position="992"/>
    </location>
</feature>
<organism evidence="4">
    <name type="scientific">Lichtheimia ramosa</name>
    <dbReference type="NCBI Taxonomy" id="688394"/>
    <lineage>
        <taxon>Eukaryota</taxon>
        <taxon>Fungi</taxon>
        <taxon>Fungi incertae sedis</taxon>
        <taxon>Mucoromycota</taxon>
        <taxon>Mucoromycotina</taxon>
        <taxon>Mucoromycetes</taxon>
        <taxon>Mucorales</taxon>
        <taxon>Lichtheimiaceae</taxon>
        <taxon>Lichtheimia</taxon>
    </lineage>
</organism>
<feature type="region of interest" description="Disordered" evidence="2">
    <location>
        <begin position="670"/>
        <end position="741"/>
    </location>
</feature>
<dbReference type="GO" id="GO:0000226">
    <property type="term" value="P:microtubule cytoskeleton organization"/>
    <property type="evidence" value="ECO:0007669"/>
    <property type="project" value="TreeGrafter"/>
</dbReference>
<gene>
    <name evidence="4" type="ORF">LRAMOSA10397</name>
</gene>
<feature type="compositionally biased region" description="Low complexity" evidence="2">
    <location>
        <begin position="963"/>
        <end position="974"/>
    </location>
</feature>
<feature type="coiled-coil region" evidence="1">
    <location>
        <begin position="150"/>
        <end position="300"/>
    </location>
</feature>
<feature type="region of interest" description="Disordered" evidence="2">
    <location>
        <begin position="64"/>
        <end position="130"/>
    </location>
</feature>
<dbReference type="GO" id="GO:0015631">
    <property type="term" value="F:tubulin binding"/>
    <property type="evidence" value="ECO:0007669"/>
    <property type="project" value="TreeGrafter"/>
</dbReference>